<dbReference type="InterPro" id="IPR050492">
    <property type="entry name" value="Bact_metal-bind_prot9"/>
</dbReference>
<evidence type="ECO:0000256" key="5">
    <source>
        <dbReference type="ARBA" id="ARBA00022729"/>
    </source>
</evidence>
<name>A0A5E4SAJ8_9BURK</name>
<evidence type="ECO:0000313" key="9">
    <source>
        <dbReference type="Proteomes" id="UP000400981"/>
    </source>
</evidence>
<feature type="signal peptide" evidence="7">
    <location>
        <begin position="1"/>
        <end position="34"/>
    </location>
</feature>
<comment type="similarity">
    <text evidence="2 6">Belongs to the bacterial solute-binding protein 9 family.</text>
</comment>
<feature type="chain" id="PRO_5022682767" evidence="7">
    <location>
        <begin position="35"/>
        <end position="309"/>
    </location>
</feature>
<dbReference type="PRINTS" id="PR00690">
    <property type="entry name" value="ADHESNFAMILY"/>
</dbReference>
<keyword evidence="8" id="KW-0449">Lipoprotein</keyword>
<dbReference type="GO" id="GO:0046872">
    <property type="term" value="F:metal ion binding"/>
    <property type="evidence" value="ECO:0007669"/>
    <property type="project" value="UniProtKB-KW"/>
</dbReference>
<dbReference type="AlphaFoldDB" id="A0A5E4SAJ8"/>
<evidence type="ECO:0000313" key="8">
    <source>
        <dbReference type="EMBL" id="VVD72345.1"/>
    </source>
</evidence>
<dbReference type="Proteomes" id="UP000400981">
    <property type="component" value="Unassembled WGS sequence"/>
</dbReference>
<keyword evidence="4" id="KW-0479">Metal-binding</keyword>
<dbReference type="PANTHER" id="PTHR42953:SF1">
    <property type="entry name" value="METAL-BINDING PROTEIN HI_0362-RELATED"/>
    <property type="match status" value="1"/>
</dbReference>
<reference evidence="8 9" key="1">
    <citation type="submission" date="2019-08" db="EMBL/GenBank/DDBJ databases">
        <authorList>
            <person name="Peeters C."/>
        </authorList>
    </citation>
    <scope>NUCLEOTIDE SEQUENCE [LARGE SCALE GENOMIC DNA]</scope>
    <source>
        <strain evidence="8 9">LMG 31012</strain>
    </source>
</reference>
<organism evidence="8 9">
    <name type="scientific">Pandoraea eparura</name>
    <dbReference type="NCBI Taxonomy" id="2508291"/>
    <lineage>
        <taxon>Bacteria</taxon>
        <taxon>Pseudomonadati</taxon>
        <taxon>Pseudomonadota</taxon>
        <taxon>Betaproteobacteria</taxon>
        <taxon>Burkholderiales</taxon>
        <taxon>Burkholderiaceae</taxon>
        <taxon>Pandoraea</taxon>
    </lineage>
</organism>
<comment type="subcellular location">
    <subcellularLocation>
        <location evidence="1">Cell envelope</location>
    </subcellularLocation>
</comment>
<keyword evidence="5 7" id="KW-0732">Signal</keyword>
<dbReference type="Pfam" id="PF01297">
    <property type="entry name" value="ZnuA"/>
    <property type="match status" value="1"/>
</dbReference>
<evidence type="ECO:0000256" key="2">
    <source>
        <dbReference type="ARBA" id="ARBA00011028"/>
    </source>
</evidence>
<dbReference type="PANTHER" id="PTHR42953">
    <property type="entry name" value="HIGH-AFFINITY ZINC UPTAKE SYSTEM PROTEIN ZNUA-RELATED"/>
    <property type="match status" value="1"/>
</dbReference>
<dbReference type="InterPro" id="IPR006127">
    <property type="entry name" value="ZnuA-like"/>
</dbReference>
<dbReference type="InterPro" id="IPR006129">
    <property type="entry name" value="AdhesinB"/>
</dbReference>
<dbReference type="InterPro" id="IPR006128">
    <property type="entry name" value="Lipoprotein_PsaA-like"/>
</dbReference>
<dbReference type="CDD" id="cd01137">
    <property type="entry name" value="PsaA"/>
    <property type="match status" value="1"/>
</dbReference>
<keyword evidence="9" id="KW-1185">Reference proteome</keyword>
<dbReference type="PRINTS" id="PR00691">
    <property type="entry name" value="ADHESINB"/>
</dbReference>
<evidence type="ECO:0000256" key="3">
    <source>
        <dbReference type="ARBA" id="ARBA00022448"/>
    </source>
</evidence>
<dbReference type="EMBL" id="CABPSH010000001">
    <property type="protein sequence ID" value="VVD72345.1"/>
    <property type="molecule type" value="Genomic_DNA"/>
</dbReference>
<protein>
    <submittedName>
        <fullName evidence="8">Manganese-binding lipoprotein MntA</fullName>
    </submittedName>
</protein>
<dbReference type="GO" id="GO:0030001">
    <property type="term" value="P:metal ion transport"/>
    <property type="evidence" value="ECO:0007669"/>
    <property type="project" value="InterPro"/>
</dbReference>
<gene>
    <name evidence="8" type="primary">mntA</name>
    <name evidence="8" type="ORF">PEP31012_00674</name>
</gene>
<evidence type="ECO:0000256" key="1">
    <source>
        <dbReference type="ARBA" id="ARBA00004196"/>
    </source>
</evidence>
<proteinExistence type="inferred from homology"/>
<dbReference type="RefSeq" id="WP_150587894.1">
    <property type="nucleotide sequence ID" value="NZ_CABPSH010000001.1"/>
</dbReference>
<dbReference type="GO" id="GO:0007155">
    <property type="term" value="P:cell adhesion"/>
    <property type="evidence" value="ECO:0007669"/>
    <property type="project" value="InterPro"/>
</dbReference>
<dbReference type="SUPFAM" id="SSF53807">
    <property type="entry name" value="Helical backbone' metal receptor"/>
    <property type="match status" value="1"/>
</dbReference>
<evidence type="ECO:0000256" key="4">
    <source>
        <dbReference type="ARBA" id="ARBA00022723"/>
    </source>
</evidence>
<sequence>MFGLGQSAGKSWLGTVRFATLLALALALVSPARAQDTHLPVAASFSILSDIVKAVGGDRVDVTTLVGPDQDTHVYEPTPADVAKISGTKLFFVNGLGFEGWMPRLMKASHYPGKLVTVTNGLKPRTMVDEGRTVPDPHMFQDPERVKTMADNIAAALSRADPAGSAYYAERAKNYRGALDDLITWANKQFAPIPPARRVVLTSHDAFGYLGQRFGIRFLAPEGVSTESEASARDVANLIRVIRRTGIKAVFMENISNPRLIQRIARDAKVSVDGKLYSDALSQNPEATTYLQLFQHNVRAIANAMKDNR</sequence>
<dbReference type="OrthoDB" id="9793396at2"/>
<evidence type="ECO:0000256" key="6">
    <source>
        <dbReference type="RuleBase" id="RU003512"/>
    </source>
</evidence>
<keyword evidence="3 6" id="KW-0813">Transport</keyword>
<evidence type="ECO:0000256" key="7">
    <source>
        <dbReference type="SAM" id="SignalP"/>
    </source>
</evidence>
<dbReference type="GO" id="GO:0030313">
    <property type="term" value="C:cell envelope"/>
    <property type="evidence" value="ECO:0007669"/>
    <property type="project" value="UniProtKB-SubCell"/>
</dbReference>
<dbReference type="Gene3D" id="3.40.50.1980">
    <property type="entry name" value="Nitrogenase molybdenum iron protein domain"/>
    <property type="match status" value="2"/>
</dbReference>
<accession>A0A5E4SAJ8</accession>